<evidence type="ECO:0000313" key="1">
    <source>
        <dbReference type="EMBL" id="CAL62193.1"/>
    </source>
</evidence>
<dbReference type="eggNOG" id="ENOG502ZEAV">
    <property type="taxonomic scope" value="Bacteria"/>
</dbReference>
<protein>
    <submittedName>
        <fullName evidence="1">Uncharacterized protein</fullName>
    </submittedName>
</protein>
<evidence type="ECO:0000313" key="2">
    <source>
        <dbReference type="Proteomes" id="UP000006697"/>
    </source>
</evidence>
<dbReference type="KEGG" id="har:HEAR2049"/>
<dbReference type="AlphaFoldDB" id="A4G6Q6"/>
<dbReference type="STRING" id="204773.HEAR2049"/>
<dbReference type="HOGENOM" id="CLU_2093464_0_0_4"/>
<sequence>MVQCGSKYPARATHQDVSHFLVRDILAPLVSGQQLKPANIFAGICLLPQGVVILTGCLPWLGPGAEPQQSAGDDQPQACSSAWFAIGQGSDGEDARHPLMCVAEHSLRLILTTPRT</sequence>
<gene>
    <name evidence="1" type="ordered locus">HEAR2049</name>
</gene>
<organism evidence="1 2">
    <name type="scientific">Herminiimonas arsenicoxydans</name>
    <dbReference type="NCBI Taxonomy" id="204773"/>
    <lineage>
        <taxon>Bacteria</taxon>
        <taxon>Pseudomonadati</taxon>
        <taxon>Pseudomonadota</taxon>
        <taxon>Betaproteobacteria</taxon>
        <taxon>Burkholderiales</taxon>
        <taxon>Oxalobacteraceae</taxon>
        <taxon>Herminiimonas</taxon>
    </lineage>
</organism>
<reference evidence="1 2" key="1">
    <citation type="journal article" date="2007" name="PLoS Genet.">
        <title>A tale of two oxidation states: bacterial colonization of arsenic-rich environments.</title>
        <authorList>
            <person name="Muller D."/>
            <person name="Medigue C."/>
            <person name="Koechler S."/>
            <person name="Barbe V."/>
            <person name="Barakat M."/>
            <person name="Talla E."/>
            <person name="Bonnefoy V."/>
            <person name="Krin E."/>
            <person name="Arsene-Ploetze F."/>
            <person name="Carapito C."/>
            <person name="Chandler M."/>
            <person name="Cournoyer B."/>
            <person name="Cruveiller S."/>
            <person name="Dossat C."/>
            <person name="Duval S."/>
            <person name="Heymann M."/>
            <person name="Leize E."/>
            <person name="Lieutaud A."/>
            <person name="Lievremont D."/>
            <person name="Makita Y."/>
            <person name="Mangenot S."/>
            <person name="Nitschke W."/>
            <person name="Ortet P."/>
            <person name="Perdrial N."/>
            <person name="Schoepp B."/>
            <person name="Siguier N."/>
            <person name="Simeonova D.D."/>
            <person name="Rouy Z."/>
            <person name="Segurens B."/>
            <person name="Turlin E."/>
            <person name="Vallenet D."/>
            <person name="Van Dorsselaer A."/>
            <person name="Weiss S."/>
            <person name="Weissenbach J."/>
            <person name="Lett M.C."/>
            <person name="Danchin A."/>
            <person name="Bertin P.N."/>
        </authorList>
    </citation>
    <scope>NUCLEOTIDE SEQUENCE [LARGE SCALE GENOMIC DNA]</scope>
    <source>
        <strain evidence="2">ULPAs1</strain>
    </source>
</reference>
<name>A4G6Q6_HERAR</name>
<dbReference type="EMBL" id="CU207211">
    <property type="protein sequence ID" value="CAL62193.1"/>
    <property type="molecule type" value="Genomic_DNA"/>
</dbReference>
<accession>A4G6Q6</accession>
<dbReference type="Proteomes" id="UP000006697">
    <property type="component" value="Chromosome"/>
</dbReference>
<proteinExistence type="predicted"/>
<keyword evidence="2" id="KW-1185">Reference proteome</keyword>